<proteinExistence type="predicted"/>
<feature type="region of interest" description="Disordered" evidence="1">
    <location>
        <begin position="276"/>
        <end position="299"/>
    </location>
</feature>
<reference evidence="2" key="1">
    <citation type="journal article" date="2019" name="Environ. Microbiol.">
        <title>Fungal ecological strategies reflected in gene transcription - a case study of two litter decomposers.</title>
        <authorList>
            <person name="Barbi F."/>
            <person name="Kohler A."/>
            <person name="Barry K."/>
            <person name="Baskaran P."/>
            <person name="Daum C."/>
            <person name="Fauchery L."/>
            <person name="Ihrmark K."/>
            <person name="Kuo A."/>
            <person name="LaButti K."/>
            <person name="Lipzen A."/>
            <person name="Morin E."/>
            <person name="Grigoriev I.V."/>
            <person name="Henrissat B."/>
            <person name="Lindahl B."/>
            <person name="Martin F."/>
        </authorList>
    </citation>
    <scope>NUCLEOTIDE SEQUENCE</scope>
    <source>
        <strain evidence="2">JB14</strain>
    </source>
</reference>
<dbReference type="AlphaFoldDB" id="A0A6A4I2J3"/>
<feature type="compositionally biased region" description="Polar residues" evidence="1">
    <location>
        <begin position="1"/>
        <end position="21"/>
    </location>
</feature>
<feature type="compositionally biased region" description="Polar residues" evidence="1">
    <location>
        <begin position="277"/>
        <end position="288"/>
    </location>
</feature>
<organism evidence="2 3">
    <name type="scientific">Gymnopus androsaceus JB14</name>
    <dbReference type="NCBI Taxonomy" id="1447944"/>
    <lineage>
        <taxon>Eukaryota</taxon>
        <taxon>Fungi</taxon>
        <taxon>Dikarya</taxon>
        <taxon>Basidiomycota</taxon>
        <taxon>Agaricomycotina</taxon>
        <taxon>Agaricomycetes</taxon>
        <taxon>Agaricomycetidae</taxon>
        <taxon>Agaricales</taxon>
        <taxon>Marasmiineae</taxon>
        <taxon>Omphalotaceae</taxon>
        <taxon>Gymnopus</taxon>
    </lineage>
</organism>
<sequence length="338" mass="37812">MVSLDSPISTSSFHSNTTNYPHSEDVTELEGAAFLLSAAAMTINDSPQFLDPSKTGSSSDATASSSSLDKSLAWRLRHFDYSLEALQELRSRFFKNEHLLPDDEFCLSASSIMDLIEIAKSTLEDVGIDLWPHSLCFVSLRPHKKAYFALLKLLRSRTDCLNTQLRARSLRLTCRLSTNFSIHLDPAYDFYLPPKPRRPKRNMDSSQPQQLKEVCRSMPPPDAFPPSGFTPISSRSLIGPQRRRKRMCLDFSSEVWDSLAMVPLPRQLHPSLHNKLHTSASASGNPTPNRRPAAASGNSNTFKKQRFGIFCTGKTEFGLGGRARVISMGPGKQSYRRF</sequence>
<evidence type="ECO:0000256" key="1">
    <source>
        <dbReference type="SAM" id="MobiDB-lite"/>
    </source>
</evidence>
<gene>
    <name evidence="2" type="ORF">BT96DRAFT_917506</name>
</gene>
<dbReference type="OrthoDB" id="2793736at2759"/>
<keyword evidence="3" id="KW-1185">Reference proteome</keyword>
<feature type="region of interest" description="Disordered" evidence="1">
    <location>
        <begin position="1"/>
        <end position="22"/>
    </location>
</feature>
<dbReference type="Proteomes" id="UP000799118">
    <property type="component" value="Unassembled WGS sequence"/>
</dbReference>
<feature type="region of interest" description="Disordered" evidence="1">
    <location>
        <begin position="195"/>
        <end position="236"/>
    </location>
</feature>
<protein>
    <submittedName>
        <fullName evidence="2">Uncharacterized protein</fullName>
    </submittedName>
</protein>
<accession>A0A6A4I2J3</accession>
<name>A0A6A4I2J3_9AGAR</name>
<evidence type="ECO:0000313" key="3">
    <source>
        <dbReference type="Proteomes" id="UP000799118"/>
    </source>
</evidence>
<evidence type="ECO:0000313" key="2">
    <source>
        <dbReference type="EMBL" id="KAE9403407.1"/>
    </source>
</evidence>
<dbReference type="EMBL" id="ML769425">
    <property type="protein sequence ID" value="KAE9403407.1"/>
    <property type="molecule type" value="Genomic_DNA"/>
</dbReference>